<dbReference type="Proteomes" id="UP000011096">
    <property type="component" value="Unassembled WGS sequence"/>
</dbReference>
<keyword evidence="3" id="KW-1185">Reference proteome</keyword>
<proteinExistence type="predicted"/>
<dbReference type="RefSeq" id="XP_066009896.1">
    <property type="nucleotide sequence ID" value="XM_066150986.1"/>
</dbReference>
<dbReference type="SUPFAM" id="SSF53335">
    <property type="entry name" value="S-adenosyl-L-methionine-dependent methyltransferases"/>
    <property type="match status" value="1"/>
</dbReference>
<evidence type="ECO:0000313" key="2">
    <source>
        <dbReference type="EMBL" id="KAF4492333.1"/>
    </source>
</evidence>
<dbReference type="Gene3D" id="3.90.120.10">
    <property type="entry name" value="DNA Methylase, subunit A, domain 2"/>
    <property type="match status" value="1"/>
</dbReference>
<dbReference type="OrthoDB" id="4834057at2759"/>
<feature type="region of interest" description="Disordered" evidence="1">
    <location>
        <begin position="748"/>
        <end position="778"/>
    </location>
</feature>
<accession>A0A7J6JQP4</accession>
<dbReference type="InParanoid" id="A0A7J6JQP4"/>
<sequence length="778" mass="88139">MDTALSGIQLQFVQGADTTIDLHFDPKSGVLQINHRWLNFEAVHVETPCEFFEIAKHDHVDDIFYCDHVVEDLLEVAMNHIRDYVDVSPSKAIELRRQAREYIRQTPRGVQVSTTSKAGELQVHWLRNNYEMVSRNYLEKKVCNVKLHSLSICETRREDLIINTVPLSQSCVLFANLDPNEDYVPVVWRERETAFTAFPPQCARDDPPVEEGLDRGMHAREEAISERIWQNEEFPQLRSIVLTPRTLCRCEENDMDMFLESSLYDSRLDIEFEKDRYYEIRDSSQCYPNYIAWVHDVHDGSAGCVQERHLSVTKFSILRQEHLFRGGTKLNESAEIADLMLHFSSVQHMGQQTDAEVVMIKDITFAKALSTSFRVRYRPVFHTHSCVPTNVDGSSTTGDDGKKELSCRFASVFDFTPNVLGPLEGFAEAGFNSFAAIGFDPEHSISWKVRYPNCTVFDGSAQQLFNDLGSGTLDTPHLLAGDPIKVSLVAGRNTDRCSKPKIEPELKESFLDPLDIMDSITKSNFDPDFQVLQMPPGVFHPNVFERFSSTIFQLLEKGETVCVNISLLQSFGCARQRYLVNTVASRFPGLAVVPIKLAAHRTEDDEFTLITDLIKDLSFLNPRQTESSEEVRGQFICSPSGELGGSNVSPSYVYNHNTIIRRSEIESLRISPSFNLSHLSPGDAGDSQRQSCLTVREIARIQHFKDYFVFYGSPLKQFGDVRAAQPPPVARAIANCIAKCIKSVVERSGGRDYGNKSDDNEIGDRSEGERPSKRRREE</sequence>
<reference evidence="2 3" key="1">
    <citation type="submission" date="2012-08" db="EMBL/GenBank/DDBJ databases">
        <authorList>
            <person name="Gan P.H.P."/>
            <person name="Ikeda K."/>
            <person name="Irieda H."/>
            <person name="Narusaka M."/>
            <person name="O'Connell R.J."/>
            <person name="Narusaka Y."/>
            <person name="Takano Y."/>
            <person name="Kubo Y."/>
            <person name="Shirasu K."/>
        </authorList>
    </citation>
    <scope>NUCLEOTIDE SEQUENCE [LARGE SCALE GENOMIC DNA]</scope>
    <source>
        <strain evidence="2 3">Nara gc5</strain>
    </source>
</reference>
<dbReference type="GeneID" id="43609300"/>
<dbReference type="EMBL" id="ANPB02000001">
    <property type="protein sequence ID" value="KAF4492333.1"/>
    <property type="molecule type" value="Genomic_DNA"/>
</dbReference>
<name>A0A7J6JQP4_COLFN</name>
<dbReference type="InterPro" id="IPR029063">
    <property type="entry name" value="SAM-dependent_MTases_sf"/>
</dbReference>
<gene>
    <name evidence="2" type="ORF">CGGC5_v002533</name>
</gene>
<protein>
    <submittedName>
        <fullName evidence="2">Uncharacterized protein</fullName>
    </submittedName>
</protein>
<organism evidence="2 3">
    <name type="scientific">Colletotrichum fructicola (strain Nara gc5)</name>
    <name type="common">Anthracnose fungus</name>
    <name type="synonym">Colletotrichum gloeosporioides (strain Nara gc5)</name>
    <dbReference type="NCBI Taxonomy" id="1213859"/>
    <lineage>
        <taxon>Eukaryota</taxon>
        <taxon>Fungi</taxon>
        <taxon>Dikarya</taxon>
        <taxon>Ascomycota</taxon>
        <taxon>Pezizomycotina</taxon>
        <taxon>Sordariomycetes</taxon>
        <taxon>Hypocreomycetidae</taxon>
        <taxon>Glomerellales</taxon>
        <taxon>Glomerellaceae</taxon>
        <taxon>Colletotrichum</taxon>
        <taxon>Colletotrichum gloeosporioides species complex</taxon>
    </lineage>
</organism>
<reference evidence="2 3" key="2">
    <citation type="submission" date="2020-04" db="EMBL/GenBank/DDBJ databases">
        <title>Genome sequencing and assembly of multiple isolates from the Colletotrichum gloeosporioides species complex.</title>
        <authorList>
            <person name="Gan P."/>
            <person name="Shirasu K."/>
        </authorList>
    </citation>
    <scope>NUCLEOTIDE SEQUENCE [LARGE SCALE GENOMIC DNA]</scope>
    <source>
        <strain evidence="2 3">Nara gc5</strain>
    </source>
</reference>
<evidence type="ECO:0000256" key="1">
    <source>
        <dbReference type="SAM" id="MobiDB-lite"/>
    </source>
</evidence>
<dbReference type="AlphaFoldDB" id="A0A7J6JQP4"/>
<comment type="caution">
    <text evidence="2">The sequence shown here is derived from an EMBL/GenBank/DDBJ whole genome shotgun (WGS) entry which is preliminary data.</text>
</comment>
<evidence type="ECO:0000313" key="3">
    <source>
        <dbReference type="Proteomes" id="UP000011096"/>
    </source>
</evidence>